<accession>A0A915CFH9</accession>
<sequence>MINLVPRELCRESSPNRKCPISARHSPRQSQWLPSFNVKEGRILRQQLEKKIVKLLNMRGLRDALCSNVKGCKEIWSAYSLGE</sequence>
<evidence type="ECO:0000313" key="1">
    <source>
        <dbReference type="Proteomes" id="UP000887569"/>
    </source>
</evidence>
<protein>
    <submittedName>
        <fullName evidence="2">Uncharacterized protein</fullName>
    </submittedName>
</protein>
<organism evidence="1 2">
    <name type="scientific">Parascaris univalens</name>
    <name type="common">Nematode worm</name>
    <dbReference type="NCBI Taxonomy" id="6257"/>
    <lineage>
        <taxon>Eukaryota</taxon>
        <taxon>Metazoa</taxon>
        <taxon>Ecdysozoa</taxon>
        <taxon>Nematoda</taxon>
        <taxon>Chromadorea</taxon>
        <taxon>Rhabditida</taxon>
        <taxon>Spirurina</taxon>
        <taxon>Ascaridomorpha</taxon>
        <taxon>Ascaridoidea</taxon>
        <taxon>Ascarididae</taxon>
        <taxon>Parascaris</taxon>
    </lineage>
</organism>
<keyword evidence="1" id="KW-1185">Reference proteome</keyword>
<evidence type="ECO:0000313" key="2">
    <source>
        <dbReference type="WBParaSite" id="PgR136_g002_t01"/>
    </source>
</evidence>
<proteinExistence type="predicted"/>
<dbReference type="AlphaFoldDB" id="A0A915CFH9"/>
<name>A0A915CFH9_PARUN</name>
<dbReference type="Proteomes" id="UP000887569">
    <property type="component" value="Unplaced"/>
</dbReference>
<reference evidence="2" key="1">
    <citation type="submission" date="2022-11" db="UniProtKB">
        <authorList>
            <consortium name="WormBaseParasite"/>
        </authorList>
    </citation>
    <scope>IDENTIFICATION</scope>
</reference>
<dbReference type="WBParaSite" id="PgR136_g002_t01">
    <property type="protein sequence ID" value="PgR136_g002_t01"/>
    <property type="gene ID" value="PgR136_g002"/>
</dbReference>